<dbReference type="CDD" id="cd02440">
    <property type="entry name" value="AdoMet_MTases"/>
    <property type="match status" value="1"/>
</dbReference>
<keyword evidence="1" id="KW-0004">4Fe-4S</keyword>
<dbReference type="GO" id="GO:0051539">
    <property type="term" value="F:4 iron, 4 sulfur cluster binding"/>
    <property type="evidence" value="ECO:0007669"/>
    <property type="project" value="UniProtKB-KW"/>
</dbReference>
<name>A0A419AB08_9RHOB</name>
<evidence type="ECO:0000256" key="1">
    <source>
        <dbReference type="ARBA" id="ARBA00022485"/>
    </source>
</evidence>
<dbReference type="PANTHER" id="PTHR11061">
    <property type="entry name" value="RNA M5U METHYLTRANSFERASE"/>
    <property type="match status" value="1"/>
</dbReference>
<evidence type="ECO:0000256" key="3">
    <source>
        <dbReference type="ARBA" id="ARBA00022679"/>
    </source>
</evidence>
<dbReference type="AlphaFoldDB" id="A0A419AB08"/>
<gene>
    <name evidence="7" type="ORF">D3P05_03350</name>
</gene>
<comment type="similarity">
    <text evidence="6">Belongs to the class I-like SAM-binding methyltransferase superfamily. RNA M5U methyltransferase family.</text>
</comment>
<dbReference type="OrthoDB" id="9804590at2"/>
<feature type="binding site" evidence="6">
    <location>
        <position position="290"/>
    </location>
    <ligand>
        <name>S-adenosyl-L-methionine</name>
        <dbReference type="ChEBI" id="CHEBI:59789"/>
    </ligand>
</feature>
<reference evidence="8" key="1">
    <citation type="submission" date="2018-09" db="EMBL/GenBank/DDBJ databases">
        <title>Paracoccus onubensis nov. sp. a moderate halophilic bacterium isolated from Gruta de las Maravillas (Aracena, Spain).</title>
        <authorList>
            <person name="Jurado V."/>
            <person name="Gutierrez-Patricio S."/>
            <person name="Gonzalez-Pimentel J.L."/>
            <person name="Miller A.Z."/>
            <person name="Laiz L."/>
            <person name="Saiz-Jimenez C."/>
        </authorList>
    </citation>
    <scope>NUCLEOTIDE SEQUENCE [LARGE SCALE GENOMIC DNA]</scope>
    <source>
        <strain evidence="8">DSM 26381</strain>
    </source>
</reference>
<proteinExistence type="inferred from homology"/>
<dbReference type="InterPro" id="IPR012340">
    <property type="entry name" value="NA-bd_OB-fold"/>
</dbReference>
<sequence length="415" mass="43682">MSLWRIERLGRRGDGVAIGAAGRALAPLTLPGEEIEGEAEDGRIAAPRILAPSPDRVRPVCAHYRACGGCSLMHASDAFTTGWKRQVVEAALAAQGLQAQVAGVHVSPPRSRRRAMLSGRRTKKGALLGFHARASDVIVDLADCHVLRPEITAALPLLRRIVAAGASRAAELSLTVIHGPEGLDVAVTGGKPMEPALFQALAGLAAEGDLARLDWDGQTLTRRAPALPMGRARVVPPPGAFLQATAEGEAALVAAVRDITGGATRIADLFAGCGTFSLPLAAQAQVHAVEGLAAPLAALDAGWRAAGGLQRIVTETRDLARRPLLADELAAFDAIVIDPPRAGAEAQAREIAASQVPKLAFVACDPVNFARDARILADGGYRLSRLFVVDQFRWSPHVETVAEFVKIWPQAPVSW</sequence>
<dbReference type="Proteomes" id="UP000283587">
    <property type="component" value="Unassembled WGS sequence"/>
</dbReference>
<dbReference type="PANTHER" id="PTHR11061:SF49">
    <property type="entry name" value="23S RRNA (URACIL(1939)-C(5))-METHYLTRANSFERASE RLMD"/>
    <property type="match status" value="1"/>
</dbReference>
<dbReference type="Gene3D" id="2.40.50.1070">
    <property type="match status" value="1"/>
</dbReference>
<dbReference type="PROSITE" id="PS51687">
    <property type="entry name" value="SAM_MT_RNA_M5U"/>
    <property type="match status" value="1"/>
</dbReference>
<feature type="binding site" evidence="6">
    <location>
        <position position="243"/>
    </location>
    <ligand>
        <name>S-adenosyl-L-methionine</name>
        <dbReference type="ChEBI" id="CHEBI:59789"/>
    </ligand>
</feature>
<keyword evidence="3 6" id="KW-0808">Transferase</keyword>
<feature type="active site" description="Nucleophile" evidence="6">
    <location>
        <position position="364"/>
    </location>
</feature>
<keyword evidence="2 6" id="KW-0489">Methyltransferase</keyword>
<evidence type="ECO:0000256" key="5">
    <source>
        <dbReference type="ARBA" id="ARBA00023014"/>
    </source>
</evidence>
<keyword evidence="8" id="KW-1185">Reference proteome</keyword>
<organism evidence="7 8">
    <name type="scientific">Paracoccus siganidrum</name>
    <dbReference type="NCBI Taxonomy" id="1276757"/>
    <lineage>
        <taxon>Bacteria</taxon>
        <taxon>Pseudomonadati</taxon>
        <taxon>Pseudomonadota</taxon>
        <taxon>Alphaproteobacteria</taxon>
        <taxon>Rhodobacterales</taxon>
        <taxon>Paracoccaceae</taxon>
        <taxon>Paracoccus</taxon>
    </lineage>
</organism>
<dbReference type="Pfam" id="PF05958">
    <property type="entry name" value="tRNA_U5-meth_tr"/>
    <property type="match status" value="1"/>
</dbReference>
<accession>A0A419AB08</accession>
<keyword evidence="5" id="KW-0411">Iron-sulfur</keyword>
<evidence type="ECO:0000313" key="8">
    <source>
        <dbReference type="Proteomes" id="UP000283587"/>
    </source>
</evidence>
<dbReference type="GO" id="GO:0070475">
    <property type="term" value="P:rRNA base methylation"/>
    <property type="evidence" value="ECO:0007669"/>
    <property type="project" value="TreeGrafter"/>
</dbReference>
<evidence type="ECO:0000256" key="2">
    <source>
        <dbReference type="ARBA" id="ARBA00022603"/>
    </source>
</evidence>
<dbReference type="EMBL" id="QZEW01000010">
    <property type="protein sequence ID" value="RJL20452.1"/>
    <property type="molecule type" value="Genomic_DNA"/>
</dbReference>
<dbReference type="RefSeq" id="WP_119896761.1">
    <property type="nucleotide sequence ID" value="NZ_QNRC01000004.1"/>
</dbReference>
<dbReference type="InterPro" id="IPR029063">
    <property type="entry name" value="SAM-dependent_MTases_sf"/>
</dbReference>
<dbReference type="SUPFAM" id="SSF53335">
    <property type="entry name" value="S-adenosyl-L-methionine-dependent methyltransferases"/>
    <property type="match status" value="1"/>
</dbReference>
<evidence type="ECO:0000256" key="6">
    <source>
        <dbReference type="PROSITE-ProRule" id="PRU01024"/>
    </source>
</evidence>
<evidence type="ECO:0000256" key="4">
    <source>
        <dbReference type="ARBA" id="ARBA00022691"/>
    </source>
</evidence>
<comment type="caution">
    <text evidence="7">The sequence shown here is derived from an EMBL/GenBank/DDBJ whole genome shotgun (WGS) entry which is preliminary data.</text>
</comment>
<feature type="binding site" evidence="6">
    <location>
        <position position="338"/>
    </location>
    <ligand>
        <name>S-adenosyl-L-methionine</name>
        <dbReference type="ChEBI" id="CHEBI:59789"/>
    </ligand>
</feature>
<dbReference type="Gene3D" id="3.40.50.150">
    <property type="entry name" value="Vaccinia Virus protein VP39"/>
    <property type="match status" value="1"/>
</dbReference>
<keyword evidence="4 6" id="KW-0949">S-adenosyl-L-methionine</keyword>
<protein>
    <submittedName>
        <fullName evidence="7">Class I SAM-dependent RNA methyltransferase</fullName>
    </submittedName>
</protein>
<keyword evidence="1" id="KW-0479">Metal-binding</keyword>
<dbReference type="GO" id="GO:0070041">
    <property type="term" value="F:rRNA (uridine-C5-)-methyltransferase activity"/>
    <property type="evidence" value="ECO:0007669"/>
    <property type="project" value="TreeGrafter"/>
</dbReference>
<dbReference type="InterPro" id="IPR010280">
    <property type="entry name" value="U5_MeTrfase_fam"/>
</dbReference>
<feature type="binding site" evidence="6">
    <location>
        <position position="270"/>
    </location>
    <ligand>
        <name>S-adenosyl-L-methionine</name>
        <dbReference type="ChEBI" id="CHEBI:59789"/>
    </ligand>
</feature>
<keyword evidence="1" id="KW-0408">Iron</keyword>
<dbReference type="Gene3D" id="2.40.50.140">
    <property type="entry name" value="Nucleic acid-binding proteins"/>
    <property type="match status" value="1"/>
</dbReference>
<evidence type="ECO:0000313" key="7">
    <source>
        <dbReference type="EMBL" id="RJL20452.1"/>
    </source>
</evidence>